<evidence type="ECO:0000256" key="1">
    <source>
        <dbReference type="SAM" id="MobiDB-lite"/>
    </source>
</evidence>
<reference evidence="2" key="1">
    <citation type="submission" date="2018-05" db="EMBL/GenBank/DDBJ databases">
        <authorList>
            <person name="Lanie J.A."/>
            <person name="Ng W.-L."/>
            <person name="Kazmierczak K.M."/>
            <person name="Andrzejewski T.M."/>
            <person name="Davidsen T.M."/>
            <person name="Wayne K.J."/>
            <person name="Tettelin H."/>
            <person name="Glass J.I."/>
            <person name="Rusch D."/>
            <person name="Podicherti R."/>
            <person name="Tsui H.-C.T."/>
            <person name="Winkler M.E."/>
        </authorList>
    </citation>
    <scope>NUCLEOTIDE SEQUENCE</scope>
</reference>
<dbReference type="AlphaFoldDB" id="A0A382CBU6"/>
<feature type="non-terminal residue" evidence="2">
    <location>
        <position position="34"/>
    </location>
</feature>
<sequence>MKCAAQRAPQTVLGRHEPRKRVEAHHAQLVPLAS</sequence>
<feature type="region of interest" description="Disordered" evidence="1">
    <location>
        <begin position="1"/>
        <end position="34"/>
    </location>
</feature>
<dbReference type="EMBL" id="UINC01033695">
    <property type="protein sequence ID" value="SVB23374.1"/>
    <property type="molecule type" value="Genomic_DNA"/>
</dbReference>
<gene>
    <name evidence="2" type="ORF">METZ01_LOCUS176228</name>
</gene>
<accession>A0A382CBU6</accession>
<protein>
    <submittedName>
        <fullName evidence="2">Uncharacterized protein</fullName>
    </submittedName>
</protein>
<organism evidence="2">
    <name type="scientific">marine metagenome</name>
    <dbReference type="NCBI Taxonomy" id="408172"/>
    <lineage>
        <taxon>unclassified sequences</taxon>
        <taxon>metagenomes</taxon>
        <taxon>ecological metagenomes</taxon>
    </lineage>
</organism>
<evidence type="ECO:0000313" key="2">
    <source>
        <dbReference type="EMBL" id="SVB23374.1"/>
    </source>
</evidence>
<proteinExistence type="predicted"/>
<name>A0A382CBU6_9ZZZZ</name>
<feature type="compositionally biased region" description="Basic and acidic residues" evidence="1">
    <location>
        <begin position="14"/>
        <end position="26"/>
    </location>
</feature>